<feature type="transmembrane region" description="Helical" evidence="8">
    <location>
        <begin position="312"/>
        <end position="332"/>
    </location>
</feature>
<feature type="transmembrane region" description="Helical" evidence="8">
    <location>
        <begin position="408"/>
        <end position="426"/>
    </location>
</feature>
<organism evidence="10 11">
    <name type="scientific">Streptomyces cadmiisoli</name>
    <dbReference type="NCBI Taxonomy" id="2184053"/>
    <lineage>
        <taxon>Bacteria</taxon>
        <taxon>Bacillati</taxon>
        <taxon>Actinomycetota</taxon>
        <taxon>Actinomycetes</taxon>
        <taxon>Kitasatosporales</taxon>
        <taxon>Streptomycetaceae</taxon>
        <taxon>Streptomyces</taxon>
        <taxon>Streptomyces aurantiacus group</taxon>
    </lineage>
</organism>
<dbReference type="InterPro" id="IPR001958">
    <property type="entry name" value="Tet-R_TetA/multi-R_MdtG-like"/>
</dbReference>
<evidence type="ECO:0000256" key="2">
    <source>
        <dbReference type="ARBA" id="ARBA00022448"/>
    </source>
</evidence>
<accession>A0A2Z4IS26</accession>
<keyword evidence="11" id="KW-1185">Reference proteome</keyword>
<feature type="transmembrane region" description="Helical" evidence="8">
    <location>
        <begin position="268"/>
        <end position="292"/>
    </location>
</feature>
<evidence type="ECO:0000256" key="6">
    <source>
        <dbReference type="ARBA" id="ARBA00023251"/>
    </source>
</evidence>
<dbReference type="Gene3D" id="1.20.1720.10">
    <property type="entry name" value="Multidrug resistance protein D"/>
    <property type="match status" value="1"/>
</dbReference>
<evidence type="ECO:0000256" key="7">
    <source>
        <dbReference type="SAM" id="MobiDB-lite"/>
    </source>
</evidence>
<evidence type="ECO:0000256" key="4">
    <source>
        <dbReference type="ARBA" id="ARBA00022989"/>
    </source>
</evidence>
<dbReference type="Gene3D" id="1.20.1250.20">
    <property type="entry name" value="MFS general substrate transporter like domains"/>
    <property type="match status" value="1"/>
</dbReference>
<evidence type="ECO:0000259" key="9">
    <source>
        <dbReference type="PROSITE" id="PS50850"/>
    </source>
</evidence>
<dbReference type="AlphaFoldDB" id="A0A2Z4IS26"/>
<dbReference type="GO" id="GO:0005886">
    <property type="term" value="C:plasma membrane"/>
    <property type="evidence" value="ECO:0007669"/>
    <property type="project" value="UniProtKB-SubCell"/>
</dbReference>
<dbReference type="PRINTS" id="PR01035">
    <property type="entry name" value="TCRTETA"/>
</dbReference>
<keyword evidence="6" id="KW-0046">Antibiotic resistance</keyword>
<feature type="transmembrane region" description="Helical" evidence="8">
    <location>
        <begin position="81"/>
        <end position="100"/>
    </location>
</feature>
<dbReference type="CDD" id="cd17504">
    <property type="entry name" value="MFS_MMR_MDR_like"/>
    <property type="match status" value="1"/>
</dbReference>
<dbReference type="Pfam" id="PF07690">
    <property type="entry name" value="MFS_1"/>
    <property type="match status" value="2"/>
</dbReference>
<feature type="transmembrane region" description="Helical" evidence="8">
    <location>
        <begin position="168"/>
        <end position="188"/>
    </location>
</feature>
<keyword evidence="2" id="KW-0813">Transport</keyword>
<dbReference type="KEGG" id="scad:DN051_01945"/>
<feature type="transmembrane region" description="Helical" evidence="8">
    <location>
        <begin position="231"/>
        <end position="248"/>
    </location>
</feature>
<feature type="transmembrane region" description="Helical" evidence="8">
    <location>
        <begin position="438"/>
        <end position="457"/>
    </location>
</feature>
<dbReference type="EMBL" id="CP030073">
    <property type="protein sequence ID" value="AWW35577.1"/>
    <property type="molecule type" value="Genomic_DNA"/>
</dbReference>
<dbReference type="Proteomes" id="UP000249616">
    <property type="component" value="Chromosome"/>
</dbReference>
<sequence>MSFLPRLLPSARAALLLVLSVAVSAYALVLSLIIPVLPEIQRDLGVSQDVVGWVMTACLMSAAIFTPLLGRLGDRFGKQQVILLSLLALSAGSFLAAFSSGIGLMIAGRVLQGVGGGVVPLAFSVIRDELPDKRIPGAVGVLAALFAVSGGLGSVLSGPITTALDYRALFWIPGIVTVGAALGVRVLVPRSSHRETGRISWTGAVLLAGWLIALLVPLAQASTWGWRSTRVIVLLVAAGLLLVAWVAVEMRARNPLIDVRMLRLPAVWPTNLVALLSGMSMYALMAVLPYYVQTPSSAGYGFGVSPTEAGLINLPLTAAMFCAGLATSRLSLRLSARHILLLGTLLSVVGFGILAFAHAQYWSVMLAMAVVGLGFGLAFATMTNIIMTTVPRHQTGAANGMNTNIRTLGGAIGTALVSTIVGSQTLPSGLPAEGGYTLAFAALGITAVGAVIAAILLPRSDRMTSGSGAAEGPRRPQHTNAAPTQAAKSME</sequence>
<dbReference type="SUPFAM" id="SSF103473">
    <property type="entry name" value="MFS general substrate transporter"/>
    <property type="match status" value="2"/>
</dbReference>
<reference evidence="10 11" key="1">
    <citation type="journal article" date="2019" name="Int. J. Syst. Evol. Microbiol.">
        <title>Streptomyces cadmiisoli sp. nov., a novel actinomycete isolated from cadmium-contaminated soil.</title>
        <authorList>
            <person name="Li K."/>
            <person name="Tang X."/>
            <person name="Zhao J."/>
            <person name="Guo Y."/>
            <person name="Tang Y."/>
            <person name="Gao J."/>
        </authorList>
    </citation>
    <scope>NUCLEOTIDE SEQUENCE [LARGE SCALE GENOMIC DNA]</scope>
    <source>
        <strain evidence="10 11">ZFG47</strain>
    </source>
</reference>
<comment type="subcellular location">
    <subcellularLocation>
        <location evidence="1">Cell membrane</location>
        <topology evidence="1">Multi-pass membrane protein</topology>
    </subcellularLocation>
</comment>
<gene>
    <name evidence="10" type="ORF">DN051_01945</name>
</gene>
<feature type="transmembrane region" description="Helical" evidence="8">
    <location>
        <begin position="106"/>
        <end position="126"/>
    </location>
</feature>
<dbReference type="PROSITE" id="PS50850">
    <property type="entry name" value="MFS"/>
    <property type="match status" value="1"/>
</dbReference>
<dbReference type="PANTHER" id="PTHR42718:SF9">
    <property type="entry name" value="MAJOR FACILITATOR SUPERFAMILY MULTIDRUG TRANSPORTER MFSC"/>
    <property type="match status" value="1"/>
</dbReference>
<feature type="transmembrane region" description="Helical" evidence="8">
    <location>
        <begin position="200"/>
        <end position="219"/>
    </location>
</feature>
<keyword evidence="3 8" id="KW-0812">Transmembrane</keyword>
<dbReference type="GO" id="GO:0022857">
    <property type="term" value="F:transmembrane transporter activity"/>
    <property type="evidence" value="ECO:0007669"/>
    <property type="project" value="InterPro"/>
</dbReference>
<dbReference type="InterPro" id="IPR036259">
    <property type="entry name" value="MFS_trans_sf"/>
</dbReference>
<feature type="domain" description="Major facilitator superfamily (MFS) profile" evidence="9">
    <location>
        <begin position="15"/>
        <end position="461"/>
    </location>
</feature>
<feature type="transmembrane region" description="Helical" evidence="8">
    <location>
        <begin position="12"/>
        <end position="38"/>
    </location>
</feature>
<evidence type="ECO:0000256" key="5">
    <source>
        <dbReference type="ARBA" id="ARBA00023136"/>
    </source>
</evidence>
<dbReference type="InterPro" id="IPR011701">
    <property type="entry name" value="MFS"/>
</dbReference>
<feature type="transmembrane region" description="Helical" evidence="8">
    <location>
        <begin position="138"/>
        <end position="156"/>
    </location>
</feature>
<evidence type="ECO:0000256" key="1">
    <source>
        <dbReference type="ARBA" id="ARBA00004651"/>
    </source>
</evidence>
<evidence type="ECO:0000313" key="11">
    <source>
        <dbReference type="Proteomes" id="UP000249616"/>
    </source>
</evidence>
<evidence type="ECO:0000256" key="3">
    <source>
        <dbReference type="ARBA" id="ARBA00022692"/>
    </source>
</evidence>
<dbReference type="RefSeq" id="WP_112437747.1">
    <property type="nucleotide sequence ID" value="NZ_CP030073.1"/>
</dbReference>
<feature type="region of interest" description="Disordered" evidence="7">
    <location>
        <begin position="463"/>
        <end position="491"/>
    </location>
</feature>
<dbReference type="PANTHER" id="PTHR42718">
    <property type="entry name" value="MAJOR FACILITATOR SUPERFAMILY MULTIDRUG TRANSPORTER MFSC"/>
    <property type="match status" value="1"/>
</dbReference>
<evidence type="ECO:0000313" key="10">
    <source>
        <dbReference type="EMBL" id="AWW35577.1"/>
    </source>
</evidence>
<keyword evidence="4 8" id="KW-1133">Transmembrane helix</keyword>
<name>A0A2Z4IS26_9ACTN</name>
<feature type="transmembrane region" description="Helical" evidence="8">
    <location>
        <begin position="339"/>
        <end position="359"/>
    </location>
</feature>
<proteinExistence type="predicted"/>
<protein>
    <submittedName>
        <fullName evidence="10">MFS transporter</fullName>
    </submittedName>
</protein>
<dbReference type="InterPro" id="IPR020846">
    <property type="entry name" value="MFS_dom"/>
</dbReference>
<evidence type="ECO:0000256" key="8">
    <source>
        <dbReference type="SAM" id="Phobius"/>
    </source>
</evidence>
<feature type="transmembrane region" description="Helical" evidence="8">
    <location>
        <begin position="50"/>
        <end position="69"/>
    </location>
</feature>
<feature type="compositionally biased region" description="Polar residues" evidence="7">
    <location>
        <begin position="478"/>
        <end position="491"/>
    </location>
</feature>
<feature type="transmembrane region" description="Helical" evidence="8">
    <location>
        <begin position="365"/>
        <end position="387"/>
    </location>
</feature>
<keyword evidence="5 8" id="KW-0472">Membrane</keyword>
<dbReference type="GO" id="GO:0046677">
    <property type="term" value="P:response to antibiotic"/>
    <property type="evidence" value="ECO:0007669"/>
    <property type="project" value="UniProtKB-KW"/>
</dbReference>